<organism evidence="1 2">
    <name type="scientific">Alligator mississippiensis</name>
    <name type="common">American alligator</name>
    <dbReference type="NCBI Taxonomy" id="8496"/>
    <lineage>
        <taxon>Eukaryota</taxon>
        <taxon>Metazoa</taxon>
        <taxon>Chordata</taxon>
        <taxon>Craniata</taxon>
        <taxon>Vertebrata</taxon>
        <taxon>Euteleostomi</taxon>
        <taxon>Archelosauria</taxon>
        <taxon>Archosauria</taxon>
        <taxon>Crocodylia</taxon>
        <taxon>Alligatoridae</taxon>
        <taxon>Alligatorinae</taxon>
        <taxon>Alligator</taxon>
    </lineage>
</organism>
<gene>
    <name evidence="1" type="ORF">Y1Q_0023190</name>
</gene>
<name>A0A151MZ59_ALLMI</name>
<accession>A0A151MZ59</accession>
<dbReference type="Proteomes" id="UP000050525">
    <property type="component" value="Unassembled WGS sequence"/>
</dbReference>
<evidence type="ECO:0000313" key="2">
    <source>
        <dbReference type="Proteomes" id="UP000050525"/>
    </source>
</evidence>
<dbReference type="AlphaFoldDB" id="A0A151MZ59"/>
<dbReference type="EMBL" id="AKHW03004488">
    <property type="protein sequence ID" value="KYO29853.1"/>
    <property type="molecule type" value="Genomic_DNA"/>
</dbReference>
<comment type="caution">
    <text evidence="1">The sequence shown here is derived from an EMBL/GenBank/DDBJ whole genome shotgun (WGS) entry which is preliminary data.</text>
</comment>
<proteinExistence type="predicted"/>
<protein>
    <submittedName>
        <fullName evidence="1">Uncharacterized protein</fullName>
    </submittedName>
</protein>
<keyword evidence="2" id="KW-1185">Reference proteome</keyword>
<evidence type="ECO:0000313" key="1">
    <source>
        <dbReference type="EMBL" id="KYO29853.1"/>
    </source>
</evidence>
<reference evidence="1 2" key="1">
    <citation type="journal article" date="2012" name="Genome Biol.">
        <title>Sequencing three crocodilian genomes to illuminate the evolution of archosaurs and amniotes.</title>
        <authorList>
            <person name="St John J.A."/>
            <person name="Braun E.L."/>
            <person name="Isberg S.R."/>
            <person name="Miles L.G."/>
            <person name="Chong A.Y."/>
            <person name="Gongora J."/>
            <person name="Dalzell P."/>
            <person name="Moran C."/>
            <person name="Bed'hom B."/>
            <person name="Abzhanov A."/>
            <person name="Burgess S.C."/>
            <person name="Cooksey A.M."/>
            <person name="Castoe T.A."/>
            <person name="Crawford N.G."/>
            <person name="Densmore L.D."/>
            <person name="Drew J.C."/>
            <person name="Edwards S.V."/>
            <person name="Faircloth B.C."/>
            <person name="Fujita M.K."/>
            <person name="Greenwold M.J."/>
            <person name="Hoffmann F.G."/>
            <person name="Howard J.M."/>
            <person name="Iguchi T."/>
            <person name="Janes D.E."/>
            <person name="Khan S.Y."/>
            <person name="Kohno S."/>
            <person name="de Koning A.J."/>
            <person name="Lance S.L."/>
            <person name="McCarthy F.M."/>
            <person name="McCormack J.E."/>
            <person name="Merchant M.E."/>
            <person name="Peterson D.G."/>
            <person name="Pollock D.D."/>
            <person name="Pourmand N."/>
            <person name="Raney B.J."/>
            <person name="Roessler K.A."/>
            <person name="Sanford J.R."/>
            <person name="Sawyer R.H."/>
            <person name="Schmidt C.J."/>
            <person name="Triplett E.W."/>
            <person name="Tuberville T.D."/>
            <person name="Venegas-Anaya M."/>
            <person name="Howard J.T."/>
            <person name="Jarvis E.D."/>
            <person name="Guillette L.J.Jr."/>
            <person name="Glenn T.C."/>
            <person name="Green R.E."/>
            <person name="Ray D.A."/>
        </authorList>
    </citation>
    <scope>NUCLEOTIDE SEQUENCE [LARGE SCALE GENOMIC DNA]</scope>
    <source>
        <strain evidence="1">KSC_2009_1</strain>
    </source>
</reference>
<sequence length="111" mass="12603">MLGLDALHHHLHEIRATTLWPSQDWDSWGPSSRDGVGQGLQQDLHISPWQGGCQVTYRSSGNGTAFWKKNVNHNSIRTFGEILTPLQFNSSFVIDYNGFKFDFICRILTTP</sequence>